<feature type="region of interest" description="Disordered" evidence="3">
    <location>
        <begin position="859"/>
        <end position="919"/>
    </location>
</feature>
<dbReference type="AlphaFoldDB" id="M3K1D1"/>
<reference evidence="4 5" key="1">
    <citation type="submission" date="2013-02" db="EMBL/GenBank/DDBJ databases">
        <title>Genome sequence of Candida maltosa Xu316, a potential industrial strain for xylitol and ethanol production.</title>
        <authorList>
            <person name="Yu J."/>
            <person name="Wang Q."/>
            <person name="Geng X."/>
            <person name="Bao W."/>
            <person name="He P."/>
            <person name="Cai J."/>
        </authorList>
    </citation>
    <scope>NUCLEOTIDE SEQUENCE [LARGE SCALE GENOMIC DNA]</scope>
    <source>
        <strain evidence="5">Xu316</strain>
    </source>
</reference>
<evidence type="ECO:0000256" key="3">
    <source>
        <dbReference type="SAM" id="MobiDB-lite"/>
    </source>
</evidence>
<dbReference type="OMA" id="SDYDLNC"/>
<dbReference type="GO" id="GO:0019903">
    <property type="term" value="F:protein phosphatase binding"/>
    <property type="evidence" value="ECO:0007669"/>
    <property type="project" value="InterPro"/>
</dbReference>
<proteinExistence type="inferred from homology"/>
<dbReference type="GO" id="GO:0005829">
    <property type="term" value="C:cytosol"/>
    <property type="evidence" value="ECO:0007669"/>
    <property type="project" value="TreeGrafter"/>
</dbReference>
<feature type="compositionally biased region" description="Low complexity" evidence="3">
    <location>
        <begin position="79"/>
        <end position="96"/>
    </location>
</feature>
<dbReference type="InterPro" id="IPR007587">
    <property type="entry name" value="SAPS"/>
</dbReference>
<feature type="region of interest" description="Disordered" evidence="3">
    <location>
        <begin position="78"/>
        <end position="99"/>
    </location>
</feature>
<feature type="compositionally biased region" description="Acidic residues" evidence="3">
    <location>
        <begin position="882"/>
        <end position="907"/>
    </location>
</feature>
<evidence type="ECO:0000256" key="2">
    <source>
        <dbReference type="ARBA" id="ARBA00023306"/>
    </source>
</evidence>
<dbReference type="PANTHER" id="PTHR12634:SF8">
    <property type="entry name" value="FIERY MOUNTAIN, ISOFORM D"/>
    <property type="match status" value="1"/>
</dbReference>
<feature type="compositionally biased region" description="Basic and acidic residues" evidence="3">
    <location>
        <begin position="162"/>
        <end position="174"/>
    </location>
</feature>
<feature type="compositionally biased region" description="Acidic residues" evidence="3">
    <location>
        <begin position="150"/>
        <end position="161"/>
    </location>
</feature>
<dbReference type="eggNOG" id="KOG2073">
    <property type="taxonomic scope" value="Eukaryota"/>
</dbReference>
<name>M3K1D1_CANMX</name>
<comment type="similarity">
    <text evidence="1">Belongs to the SAPS family.</text>
</comment>
<evidence type="ECO:0000313" key="5">
    <source>
        <dbReference type="Proteomes" id="UP000011777"/>
    </source>
</evidence>
<dbReference type="GO" id="GO:0005634">
    <property type="term" value="C:nucleus"/>
    <property type="evidence" value="ECO:0007669"/>
    <property type="project" value="TreeGrafter"/>
</dbReference>
<dbReference type="STRING" id="1245528.M3K1D1"/>
<evidence type="ECO:0000256" key="1">
    <source>
        <dbReference type="ARBA" id="ARBA00006180"/>
    </source>
</evidence>
<accession>M3K1D1</accession>
<dbReference type="PANTHER" id="PTHR12634">
    <property type="entry name" value="SIT4 YEAST -ASSOCIATING PROTEIN-RELATED"/>
    <property type="match status" value="1"/>
</dbReference>
<dbReference type="Proteomes" id="UP000011777">
    <property type="component" value="Unassembled WGS sequence"/>
</dbReference>
<dbReference type="HOGENOM" id="CLU_003676_2_0_1"/>
<evidence type="ECO:0000313" key="4">
    <source>
        <dbReference type="EMBL" id="EMG48519.1"/>
    </source>
</evidence>
<keyword evidence="2" id="KW-0131">Cell cycle</keyword>
<keyword evidence="5" id="KW-1185">Reference proteome</keyword>
<dbReference type="EMBL" id="AOGT01001078">
    <property type="protein sequence ID" value="EMG48519.1"/>
    <property type="molecule type" value="Genomic_DNA"/>
</dbReference>
<dbReference type="GO" id="GO:0019888">
    <property type="term" value="F:protein phosphatase regulator activity"/>
    <property type="evidence" value="ECO:0007669"/>
    <property type="project" value="TreeGrafter"/>
</dbReference>
<protein>
    <submittedName>
        <fullName evidence="4">Uncharacterized protein</fullName>
    </submittedName>
</protein>
<comment type="caution">
    <text evidence="4">The sequence shown here is derived from an EMBL/GenBank/DDBJ whole genome shotgun (WGS) entry which is preliminary data.</text>
</comment>
<gene>
    <name evidence="4" type="ORF">G210_0899</name>
</gene>
<feature type="region of interest" description="Disordered" evidence="3">
    <location>
        <begin position="804"/>
        <end position="831"/>
    </location>
</feature>
<feature type="region of interest" description="Disordered" evidence="3">
    <location>
        <begin position="146"/>
        <end position="182"/>
    </location>
</feature>
<feature type="compositionally biased region" description="Acidic residues" evidence="3">
    <location>
        <begin position="813"/>
        <end position="828"/>
    </location>
</feature>
<sequence>MSFWPFTNSMNSNNALSKFLDSIQDLSSVTVDDLIGDPTISQELLNELHNIKGSYNSKNGGANFSFSQSQAANDGITMANSDSASVNSSNNDNNNSTTKDAKGTKLIELLIQPHILTGLIEYLQQSVDFFYDENIKEEEKIFKKLNETLPETDEQEEEELEEIRSGKDSKHSEKDEESEDEKFRRCVQTAADILSIDLWVISNRIIETPSIIDKLWSILDMNNLQENSPAVSYLVHILDQLMDTNSIELLNFIRRQKNLVDTFLTKIEVPMLMDFFFRVIQTDKPDSPTGIIDTIAQQNLVVKLIDILKPEPSQFALEKYIPNHQLFFKQTAATDFLKALVTISSNAALAVVLETNIGPNQLTRELVSPEIVNTMINDIMLVKIKDEDGKIQTNKHGINNCVSIIIELIRKNNSDYDLNCGSYSSMLQNGDGTPEVNSFVMFQWLKDFEQNPPGPRDPIYLGEMLYLFSSNLDKFAELVHTEPIPPSHVESNILGFTRFKLSELIAELLHCSNMILLNSKKIKKIIGVRDQIRSQQEKRLKKALEEQIAFPESPNINQVTSGIDDVSLDDIHFGTNNVSDESNDYKKLIDTLDQVEDSEDEEPLISPENPFVCSDRDKTIRHDPCVGDYFKIKLLDSAILLDIVTLFTKFPWNNFFHNVVFDLIQQIFNGKLNSYNSFLIVDLFREDKCNLTEIVVKSYQEEILPRPGFMGHLILISEEIVKFTSLYKPDLISPVIVTAIQSEKWTWFVNEVLLKTREVYNVVLGADDGDDTNEYGFDSSSVGYLDMDQPKKIILGDVSNHDEFVNDKSNKDNDDDAEDGDDSGDDYDMNQYLVPDFNVSKMSPSGDMTQQKMDAERDLDDNLNDHDDQNTDYLENLSGSSSDDDDDEDDDDGVQKDGDDDDDDDNSNELRRVPNHSNQ</sequence>
<dbReference type="OrthoDB" id="295029at2759"/>
<organism evidence="4 5">
    <name type="scientific">Candida maltosa (strain Xu316)</name>
    <name type="common">Yeast</name>
    <dbReference type="NCBI Taxonomy" id="1245528"/>
    <lineage>
        <taxon>Eukaryota</taxon>
        <taxon>Fungi</taxon>
        <taxon>Dikarya</taxon>
        <taxon>Ascomycota</taxon>
        <taxon>Saccharomycotina</taxon>
        <taxon>Pichiomycetes</taxon>
        <taxon>Debaryomycetaceae</taxon>
        <taxon>Candida/Lodderomyces clade</taxon>
        <taxon>Candida</taxon>
    </lineage>
</organism>
<dbReference type="Pfam" id="PF04499">
    <property type="entry name" value="SAPS"/>
    <property type="match status" value="1"/>
</dbReference>